<sequence>MHGIGVRSYSELRGEGASRRDIEHAVASGAVSRIARGWYAFPGAHPEVVKAIQHGARAGCLAGCQLHGLWVPPYTGLHAVYGAGCAPSLRDPDLHSYRAPQPRVPVWPLLDCLEQVVQRHSTETAVIVLESALNLRVVSDEEVSLLLHRHVVRGALVRRHLSSAESGSETRVRVFLQRRNVPVRPQVEIDGVGRVDLLVGRSLIIECDSLAHHSAKDRYELDRFRDLNARDLGFDTARLSYRQVWQQWGWTRAVLGRQIRLGRHSRPIFS</sequence>
<evidence type="ECO:0008006" key="3">
    <source>
        <dbReference type="Google" id="ProtNLM"/>
    </source>
</evidence>
<dbReference type="EMBL" id="FQZG01000063">
    <property type="protein sequence ID" value="SHJ62005.1"/>
    <property type="molecule type" value="Genomic_DNA"/>
</dbReference>
<name>A0A1M6KSP0_9ACTN</name>
<accession>A0A1M6KSP0</accession>
<protein>
    <recommendedName>
        <fullName evidence="3">Transcriptional regulator, AbiEi antitoxin, Type IV TA system</fullName>
    </recommendedName>
</protein>
<keyword evidence="2" id="KW-1185">Reference proteome</keyword>
<evidence type="ECO:0000313" key="2">
    <source>
        <dbReference type="Proteomes" id="UP000184512"/>
    </source>
</evidence>
<dbReference type="Gene3D" id="3.40.960.10">
    <property type="entry name" value="VSR Endonuclease"/>
    <property type="match status" value="1"/>
</dbReference>
<dbReference type="AlphaFoldDB" id="A0A1M6KSP0"/>
<reference evidence="1 2" key="1">
    <citation type="submission" date="2016-11" db="EMBL/GenBank/DDBJ databases">
        <authorList>
            <person name="Jaros S."/>
            <person name="Januszkiewicz K."/>
            <person name="Wedrychowicz H."/>
        </authorList>
    </citation>
    <scope>NUCLEOTIDE SEQUENCE [LARGE SCALE GENOMIC DNA]</scope>
    <source>
        <strain evidence="1 2">DSM 12906</strain>
    </source>
</reference>
<proteinExistence type="predicted"/>
<organism evidence="1 2">
    <name type="scientific">Tessaracoccus bendigoensis DSM 12906</name>
    <dbReference type="NCBI Taxonomy" id="1123357"/>
    <lineage>
        <taxon>Bacteria</taxon>
        <taxon>Bacillati</taxon>
        <taxon>Actinomycetota</taxon>
        <taxon>Actinomycetes</taxon>
        <taxon>Propionibacteriales</taxon>
        <taxon>Propionibacteriaceae</taxon>
        <taxon>Tessaracoccus</taxon>
    </lineage>
</organism>
<evidence type="ECO:0000313" key="1">
    <source>
        <dbReference type="EMBL" id="SHJ62005.1"/>
    </source>
</evidence>
<gene>
    <name evidence="1" type="ORF">SAMN02745244_02901</name>
</gene>
<dbReference type="Proteomes" id="UP000184512">
    <property type="component" value="Unassembled WGS sequence"/>
</dbReference>
<dbReference type="STRING" id="1123357.SAMN02745244_02901"/>